<evidence type="ECO:0000313" key="12">
    <source>
        <dbReference type="Proteomes" id="UP000183995"/>
    </source>
</evidence>
<evidence type="ECO:0000256" key="3">
    <source>
        <dbReference type="ARBA" id="ARBA00022553"/>
    </source>
</evidence>
<evidence type="ECO:0000256" key="2">
    <source>
        <dbReference type="ARBA" id="ARBA00022516"/>
    </source>
</evidence>
<keyword evidence="6 7" id="KW-0275">Fatty acid biosynthesis</keyword>
<name>A0A1M5UL78_9FIRM</name>
<gene>
    <name evidence="7" type="primary">acpP</name>
    <name evidence="11" type="ORF">SAMN02745823_00569</name>
</gene>
<dbReference type="PANTHER" id="PTHR20863">
    <property type="entry name" value="ACYL CARRIER PROTEIN"/>
    <property type="match status" value="1"/>
</dbReference>
<dbReference type="Pfam" id="PF00550">
    <property type="entry name" value="PP-binding"/>
    <property type="match status" value="1"/>
</dbReference>
<organism evidence="11 12">
    <name type="scientific">Sporobacter termitidis DSM 10068</name>
    <dbReference type="NCBI Taxonomy" id="1123282"/>
    <lineage>
        <taxon>Bacteria</taxon>
        <taxon>Bacillati</taxon>
        <taxon>Bacillota</taxon>
        <taxon>Clostridia</taxon>
        <taxon>Eubacteriales</taxon>
        <taxon>Oscillospiraceae</taxon>
        <taxon>Sporobacter</taxon>
    </lineage>
</organism>
<dbReference type="NCBIfam" id="NF002150">
    <property type="entry name" value="PRK00982.1-4"/>
    <property type="match status" value="1"/>
</dbReference>
<dbReference type="InterPro" id="IPR006162">
    <property type="entry name" value="Ppantetheine_attach_site"/>
</dbReference>
<dbReference type="AlphaFoldDB" id="A0A1M5UL78"/>
<protein>
    <recommendedName>
        <fullName evidence="7 8">Acyl carrier protein</fullName>
        <shortName evidence="7">ACP</shortName>
    </recommendedName>
</protein>
<dbReference type="EMBL" id="FQXV01000001">
    <property type="protein sequence ID" value="SHH63616.1"/>
    <property type="molecule type" value="Genomic_DNA"/>
</dbReference>
<dbReference type="PROSITE" id="PS00012">
    <property type="entry name" value="PHOSPHOPANTETHEINE"/>
    <property type="match status" value="1"/>
</dbReference>
<dbReference type="GO" id="GO:0000035">
    <property type="term" value="F:acyl binding"/>
    <property type="evidence" value="ECO:0007669"/>
    <property type="project" value="TreeGrafter"/>
</dbReference>
<dbReference type="SUPFAM" id="SSF47336">
    <property type="entry name" value="ACP-like"/>
    <property type="match status" value="1"/>
</dbReference>
<comment type="subcellular location">
    <subcellularLocation>
        <location evidence="7">Cytoplasm</location>
    </subcellularLocation>
</comment>
<keyword evidence="12" id="KW-1185">Reference proteome</keyword>
<dbReference type="NCBIfam" id="TIGR00517">
    <property type="entry name" value="acyl_carrier"/>
    <property type="match status" value="1"/>
</dbReference>
<dbReference type="OrthoDB" id="9804551at2"/>
<sequence>MTGGPHSSNNEVIYVTDIFDRLRALIAEQFSVAEDSIDMDTSFTDDLGADSLDVVELTMAIEEEFDIPETDEEVLYKLVTVGDVFKYISSKID</sequence>
<dbReference type="Proteomes" id="UP000183995">
    <property type="component" value="Unassembled WGS sequence"/>
</dbReference>
<comment type="PTM">
    <text evidence="7">4'-phosphopantetheine is transferred from CoA to a specific serine of apo-ACP by AcpS. This modification is essential for activity because fatty acids are bound in thioester linkage to the sulfhydryl of the prosthetic group.</text>
</comment>
<proteinExistence type="inferred from homology"/>
<evidence type="ECO:0000259" key="10">
    <source>
        <dbReference type="PROSITE" id="PS50075"/>
    </source>
</evidence>
<dbReference type="InterPro" id="IPR003231">
    <property type="entry name" value="ACP"/>
</dbReference>
<evidence type="ECO:0000256" key="6">
    <source>
        <dbReference type="ARBA" id="ARBA00023160"/>
    </source>
</evidence>
<evidence type="ECO:0000313" key="11">
    <source>
        <dbReference type="EMBL" id="SHH63616.1"/>
    </source>
</evidence>
<evidence type="ECO:0000256" key="1">
    <source>
        <dbReference type="ARBA" id="ARBA00022450"/>
    </source>
</evidence>
<dbReference type="GO" id="GO:0009245">
    <property type="term" value="P:lipid A biosynthetic process"/>
    <property type="evidence" value="ECO:0007669"/>
    <property type="project" value="TreeGrafter"/>
</dbReference>
<keyword evidence="3 7" id="KW-0597">Phosphoprotein</keyword>
<dbReference type="InterPro" id="IPR036736">
    <property type="entry name" value="ACP-like_sf"/>
</dbReference>
<keyword evidence="7" id="KW-0963">Cytoplasm</keyword>
<evidence type="ECO:0000256" key="7">
    <source>
        <dbReference type="HAMAP-Rule" id="MF_01217"/>
    </source>
</evidence>
<evidence type="ECO:0000256" key="8">
    <source>
        <dbReference type="NCBIfam" id="TIGR00517"/>
    </source>
</evidence>
<dbReference type="STRING" id="1123282.SAMN02745823_00569"/>
<dbReference type="HAMAP" id="MF_01217">
    <property type="entry name" value="Acyl_carrier"/>
    <property type="match status" value="1"/>
</dbReference>
<keyword evidence="5 7" id="KW-0443">Lipid metabolism</keyword>
<keyword evidence="2 7" id="KW-0444">Lipid biosynthesis</keyword>
<dbReference type="GO" id="GO:0005829">
    <property type="term" value="C:cytosol"/>
    <property type="evidence" value="ECO:0007669"/>
    <property type="project" value="TreeGrafter"/>
</dbReference>
<comment type="function">
    <text evidence="7 9">Carrier of the growing fatty acid chain in fatty acid biosynthesis.</text>
</comment>
<feature type="domain" description="Carrier" evidence="10">
    <location>
        <begin position="16"/>
        <end position="92"/>
    </location>
</feature>
<comment type="pathway">
    <text evidence="7 9">Lipid metabolism; fatty acid biosynthesis.</text>
</comment>
<comment type="PTM">
    <text evidence="9">4'-phosphopantetheine is transferred from CoA to a specific serine of apo-ACP by acpS.</text>
</comment>
<feature type="modified residue" description="O-(pantetheine 4'-phosphoryl)serine" evidence="7">
    <location>
        <position position="51"/>
    </location>
</feature>
<reference evidence="11 12" key="1">
    <citation type="submission" date="2016-11" db="EMBL/GenBank/DDBJ databases">
        <authorList>
            <person name="Jaros S."/>
            <person name="Januszkiewicz K."/>
            <person name="Wedrychowicz H."/>
        </authorList>
    </citation>
    <scope>NUCLEOTIDE SEQUENCE [LARGE SCALE GENOMIC DNA]</scope>
    <source>
        <strain evidence="11 12">DSM 10068</strain>
    </source>
</reference>
<dbReference type="PANTHER" id="PTHR20863:SF76">
    <property type="entry name" value="CARRIER DOMAIN-CONTAINING PROTEIN"/>
    <property type="match status" value="1"/>
</dbReference>
<dbReference type="NCBIfam" id="NF002148">
    <property type="entry name" value="PRK00982.1-2"/>
    <property type="match status" value="1"/>
</dbReference>
<evidence type="ECO:0000256" key="9">
    <source>
        <dbReference type="RuleBase" id="RU003545"/>
    </source>
</evidence>
<dbReference type="UniPathway" id="UPA00094"/>
<evidence type="ECO:0000256" key="4">
    <source>
        <dbReference type="ARBA" id="ARBA00022832"/>
    </source>
</evidence>
<dbReference type="InterPro" id="IPR009081">
    <property type="entry name" value="PP-bd_ACP"/>
</dbReference>
<evidence type="ECO:0000256" key="5">
    <source>
        <dbReference type="ARBA" id="ARBA00023098"/>
    </source>
</evidence>
<dbReference type="PROSITE" id="PS50075">
    <property type="entry name" value="CARRIER"/>
    <property type="match status" value="1"/>
</dbReference>
<keyword evidence="4 7" id="KW-0276">Fatty acid metabolism</keyword>
<accession>A0A1M5UL78</accession>
<comment type="similarity">
    <text evidence="7">Belongs to the acyl carrier protein (ACP) family.</text>
</comment>
<dbReference type="Gene3D" id="1.10.1200.10">
    <property type="entry name" value="ACP-like"/>
    <property type="match status" value="1"/>
</dbReference>
<dbReference type="GO" id="GO:0016020">
    <property type="term" value="C:membrane"/>
    <property type="evidence" value="ECO:0007669"/>
    <property type="project" value="GOC"/>
</dbReference>
<dbReference type="GO" id="GO:0000036">
    <property type="term" value="F:acyl carrier activity"/>
    <property type="evidence" value="ECO:0007669"/>
    <property type="project" value="UniProtKB-UniRule"/>
</dbReference>
<keyword evidence="1 7" id="KW-0596">Phosphopantetheine</keyword>